<dbReference type="GO" id="GO:0044183">
    <property type="term" value="F:protein folding chaperone"/>
    <property type="evidence" value="ECO:0007669"/>
    <property type="project" value="TreeGrafter"/>
</dbReference>
<dbReference type="GO" id="GO:0034551">
    <property type="term" value="P:mitochondrial respiratory chain complex III assembly"/>
    <property type="evidence" value="ECO:0007669"/>
    <property type="project" value="TreeGrafter"/>
</dbReference>
<dbReference type="InParanoid" id="A0A6P6EA07"/>
<gene>
    <name evidence="3" type="primary">Lyrm7</name>
</gene>
<dbReference type="GeneID" id="105741938"/>
<name>A0A6P6EA07_OCTDE</name>
<protein>
    <submittedName>
        <fullName evidence="3">Complex III assembly factor LYRM7</fullName>
    </submittedName>
</protein>
<evidence type="ECO:0000313" key="3">
    <source>
        <dbReference type="RefSeq" id="XP_023568863.1"/>
    </source>
</evidence>
<dbReference type="FunCoup" id="A0A6P6EA07">
    <property type="interactions" value="952"/>
</dbReference>
<dbReference type="CTD" id="90624"/>
<dbReference type="InterPro" id="IPR050435">
    <property type="entry name" value="MZM1/LYRM7"/>
</dbReference>
<dbReference type="PANTHER" id="PTHR46749:SF1">
    <property type="entry name" value="COMPLEX III ASSEMBLY FACTOR LYRM7"/>
    <property type="match status" value="1"/>
</dbReference>
<proteinExistence type="predicted"/>
<evidence type="ECO:0000256" key="1">
    <source>
        <dbReference type="SAM" id="MobiDB-lite"/>
    </source>
</evidence>
<dbReference type="AlphaFoldDB" id="A0A6P6EA07"/>
<sequence length="215" mass="23743">MLRLPLRTAAGRYLVETIHVLQLFKTLHRTRQQVFKNDARALEDEKIGKYGKIFPTSPYFRGYGAGLTESPRSSTEGGSTSEDSSTVRVVQESGNSVWRLFEVNSYTLIEKALLLLTLPTAGGSSIPKLMKIGSDVELLLRTSVVQGIHTDRNTLTQSEEAAVFDGILRCRPRGRDLPEESAYGQPWDVRGAQWTEGGADQQQIWAEAAAGQTCV</sequence>
<evidence type="ECO:0000313" key="2">
    <source>
        <dbReference type="Proteomes" id="UP000515203"/>
    </source>
</evidence>
<dbReference type="GO" id="GO:0005759">
    <property type="term" value="C:mitochondrial matrix"/>
    <property type="evidence" value="ECO:0007669"/>
    <property type="project" value="TreeGrafter"/>
</dbReference>
<organism evidence="2 3">
    <name type="scientific">Octodon degus</name>
    <name type="common">Degu</name>
    <name type="synonym">Sciurus degus</name>
    <dbReference type="NCBI Taxonomy" id="10160"/>
    <lineage>
        <taxon>Eukaryota</taxon>
        <taxon>Metazoa</taxon>
        <taxon>Chordata</taxon>
        <taxon>Craniata</taxon>
        <taxon>Vertebrata</taxon>
        <taxon>Euteleostomi</taxon>
        <taxon>Mammalia</taxon>
        <taxon>Eutheria</taxon>
        <taxon>Euarchontoglires</taxon>
        <taxon>Glires</taxon>
        <taxon>Rodentia</taxon>
        <taxon>Hystricomorpha</taxon>
        <taxon>Octodontidae</taxon>
        <taxon>Octodon</taxon>
    </lineage>
</organism>
<dbReference type="OrthoDB" id="529194at2759"/>
<dbReference type="Proteomes" id="UP000515203">
    <property type="component" value="Unplaced"/>
</dbReference>
<accession>A0A6P6EA07</accession>
<feature type="region of interest" description="Disordered" evidence="1">
    <location>
        <begin position="65"/>
        <end position="86"/>
    </location>
</feature>
<keyword evidence="2" id="KW-1185">Reference proteome</keyword>
<dbReference type="PANTHER" id="PTHR46749">
    <property type="entry name" value="COMPLEX III ASSEMBLY FACTOR LYRM7"/>
    <property type="match status" value="1"/>
</dbReference>
<reference evidence="3" key="1">
    <citation type="submission" date="2025-08" db="UniProtKB">
        <authorList>
            <consortium name="RefSeq"/>
        </authorList>
    </citation>
    <scope>IDENTIFICATION</scope>
</reference>
<feature type="compositionally biased region" description="Low complexity" evidence="1">
    <location>
        <begin position="68"/>
        <end position="86"/>
    </location>
</feature>
<dbReference type="RefSeq" id="XP_023568863.1">
    <property type="nucleotide sequence ID" value="XM_023713095.1"/>
</dbReference>